<keyword evidence="3" id="KW-0963">Cytoplasm</keyword>
<evidence type="ECO:0000256" key="6">
    <source>
        <dbReference type="ARBA" id="ARBA00023069"/>
    </source>
</evidence>
<organism evidence="11 12">
    <name type="scientific">Triparma columacea</name>
    <dbReference type="NCBI Taxonomy" id="722753"/>
    <lineage>
        <taxon>Eukaryota</taxon>
        <taxon>Sar</taxon>
        <taxon>Stramenopiles</taxon>
        <taxon>Ochrophyta</taxon>
        <taxon>Bolidophyceae</taxon>
        <taxon>Parmales</taxon>
        <taxon>Triparmaceae</taxon>
        <taxon>Triparma</taxon>
    </lineage>
</organism>
<feature type="coiled-coil region" evidence="10">
    <location>
        <begin position="173"/>
        <end position="233"/>
    </location>
</feature>
<keyword evidence="5 10" id="KW-0175">Coiled coil</keyword>
<evidence type="ECO:0000256" key="10">
    <source>
        <dbReference type="SAM" id="Coils"/>
    </source>
</evidence>
<dbReference type="PANTHER" id="PTHR14517">
    <property type="entry name" value="RIB43A-RELATED"/>
    <property type="match status" value="1"/>
</dbReference>
<evidence type="ECO:0000256" key="4">
    <source>
        <dbReference type="ARBA" id="ARBA00022846"/>
    </source>
</evidence>
<dbReference type="AlphaFoldDB" id="A0A9W7G1F2"/>
<proteinExistence type="inferred from homology"/>
<keyword evidence="6" id="KW-0969">Cilium</keyword>
<evidence type="ECO:0000256" key="9">
    <source>
        <dbReference type="ARBA" id="ARBA00046435"/>
    </source>
</evidence>
<dbReference type="InterPro" id="IPR008805">
    <property type="entry name" value="RIB43A"/>
</dbReference>
<evidence type="ECO:0000256" key="2">
    <source>
        <dbReference type="ARBA" id="ARBA00006875"/>
    </source>
</evidence>
<evidence type="ECO:0000256" key="5">
    <source>
        <dbReference type="ARBA" id="ARBA00023054"/>
    </source>
</evidence>
<evidence type="ECO:0000313" key="11">
    <source>
        <dbReference type="EMBL" id="GMI27619.1"/>
    </source>
</evidence>
<dbReference type="EMBL" id="BRYA01000646">
    <property type="protein sequence ID" value="GMI27619.1"/>
    <property type="molecule type" value="Genomic_DNA"/>
</dbReference>
<keyword evidence="4" id="KW-0282">Flagellum</keyword>
<evidence type="ECO:0008006" key="13">
    <source>
        <dbReference type="Google" id="ProtNLM"/>
    </source>
</evidence>
<comment type="subunit">
    <text evidence="9">Microtubule inner protein component of sperm flagellar doublet microtubules.</text>
</comment>
<comment type="similarity">
    <text evidence="2">Belongs to the RIB43A family.</text>
</comment>
<keyword evidence="8" id="KW-0966">Cell projection</keyword>
<comment type="subcellular location">
    <subcellularLocation>
        <location evidence="1">Cytoplasm</location>
        <location evidence="1">Cytoskeleton</location>
        <location evidence="1">Flagellum axoneme</location>
    </subcellularLocation>
</comment>
<evidence type="ECO:0000256" key="7">
    <source>
        <dbReference type="ARBA" id="ARBA00023212"/>
    </source>
</evidence>
<dbReference type="Pfam" id="PF05914">
    <property type="entry name" value="RIB43A"/>
    <property type="match status" value="1"/>
</dbReference>
<reference evidence="12" key="1">
    <citation type="journal article" date="2023" name="Commun. Biol.">
        <title>Genome analysis of Parmales, the sister group of diatoms, reveals the evolutionary specialization of diatoms from phago-mixotrophs to photoautotrophs.</title>
        <authorList>
            <person name="Ban H."/>
            <person name="Sato S."/>
            <person name="Yoshikawa S."/>
            <person name="Yamada K."/>
            <person name="Nakamura Y."/>
            <person name="Ichinomiya M."/>
            <person name="Sato N."/>
            <person name="Blanc-Mathieu R."/>
            <person name="Endo H."/>
            <person name="Kuwata A."/>
            <person name="Ogata H."/>
        </authorList>
    </citation>
    <scope>NUCLEOTIDE SEQUENCE [LARGE SCALE GENOMIC DNA]</scope>
</reference>
<evidence type="ECO:0000313" key="12">
    <source>
        <dbReference type="Proteomes" id="UP001165065"/>
    </source>
</evidence>
<evidence type="ECO:0000256" key="1">
    <source>
        <dbReference type="ARBA" id="ARBA00004611"/>
    </source>
</evidence>
<evidence type="ECO:0000256" key="3">
    <source>
        <dbReference type="ARBA" id="ARBA00022490"/>
    </source>
</evidence>
<evidence type="ECO:0000256" key="8">
    <source>
        <dbReference type="ARBA" id="ARBA00023273"/>
    </source>
</evidence>
<keyword evidence="12" id="KW-1185">Reference proteome</keyword>
<dbReference type="Proteomes" id="UP001165065">
    <property type="component" value="Unassembled WGS sequence"/>
</dbReference>
<gene>
    <name evidence="11" type="ORF">TrCOL_g10917</name>
</gene>
<sequence length="366" mass="42079">MVMLKQSSLDKEEARINAMRARAQARTQRFLNARERTLGVDKAALDRQVEEKRLAKLAEKQANADQFAYDQQVLRILESNEAESRAAKMAEMNALREDLLAKAQEPKNTCEKMGTPINPDDCSFAAGQRFAGEDQSKDVRIRQQQAQMRQWTRQQVAEKQARSAEVVEEGMRFHQYLSAVDQMRAEMEEAEAARVKAEKRMVRAMNEARANEVAERKAKDKALEDELNEMELKHVMESPFINEETDFGKSAQSDYRVRPDHFKGYSSDQVKYIFQENDVVVAEHKKAKQEEKDVDAAWGRHQDAVSYMMEQNYQAQKAQRDYMNKLQAEDIAKQRLVQAEKKAQAEKDRFGSVDGGFFKGFGSSCR</sequence>
<dbReference type="PANTHER" id="PTHR14517:SF6">
    <property type="entry name" value="RE41410P"/>
    <property type="match status" value="1"/>
</dbReference>
<name>A0A9W7G1F2_9STRA</name>
<protein>
    <recommendedName>
        <fullName evidence="13">RIB43A-like with coiled-coils protein 2</fullName>
    </recommendedName>
</protein>
<keyword evidence="7" id="KW-0206">Cytoskeleton</keyword>
<comment type="caution">
    <text evidence="11">The sequence shown here is derived from an EMBL/GenBank/DDBJ whole genome shotgun (WGS) entry which is preliminary data.</text>
</comment>
<dbReference type="OrthoDB" id="429119at2759"/>
<feature type="coiled-coil region" evidence="10">
    <location>
        <begin position="9"/>
        <end position="60"/>
    </location>
</feature>
<accession>A0A9W7G1F2</accession>